<feature type="binding site" evidence="7">
    <location>
        <position position="129"/>
    </location>
    <ligand>
        <name>Zn(2+)</name>
        <dbReference type="ChEBI" id="CHEBI:29105"/>
    </ligand>
</feature>
<proteinExistence type="inferred from homology"/>
<dbReference type="GO" id="GO:0008270">
    <property type="term" value="F:zinc ion binding"/>
    <property type="evidence" value="ECO:0007669"/>
    <property type="project" value="TreeGrafter"/>
</dbReference>
<feature type="binding site" evidence="7">
    <location>
        <position position="86"/>
    </location>
    <ligand>
        <name>Zn(2+)</name>
        <dbReference type="ChEBI" id="CHEBI:29105"/>
    </ligand>
</feature>
<evidence type="ECO:0000256" key="2">
    <source>
        <dbReference type="ARBA" id="ARBA00022491"/>
    </source>
</evidence>
<evidence type="ECO:0000313" key="10">
    <source>
        <dbReference type="Proteomes" id="UP000596977"/>
    </source>
</evidence>
<keyword evidence="2" id="KW-0678">Repressor</keyword>
<dbReference type="GO" id="GO:0000976">
    <property type="term" value="F:transcription cis-regulatory region binding"/>
    <property type="evidence" value="ECO:0007669"/>
    <property type="project" value="TreeGrafter"/>
</dbReference>
<dbReference type="AlphaFoldDB" id="A0A916RF55"/>
<evidence type="ECO:0000256" key="3">
    <source>
        <dbReference type="ARBA" id="ARBA00022833"/>
    </source>
</evidence>
<keyword evidence="8" id="KW-0408">Iron</keyword>
<keyword evidence="6" id="KW-0804">Transcription</keyword>
<dbReference type="PANTHER" id="PTHR33202">
    <property type="entry name" value="ZINC UPTAKE REGULATION PROTEIN"/>
    <property type="match status" value="1"/>
</dbReference>
<organism evidence="9 10">
    <name type="scientific">Pelagibacterium lentulum</name>
    <dbReference type="NCBI Taxonomy" id="2029865"/>
    <lineage>
        <taxon>Bacteria</taxon>
        <taxon>Pseudomonadati</taxon>
        <taxon>Pseudomonadota</taxon>
        <taxon>Alphaproteobacteria</taxon>
        <taxon>Hyphomicrobiales</taxon>
        <taxon>Devosiaceae</taxon>
        <taxon>Pelagibacterium</taxon>
    </lineage>
</organism>
<name>A0A916RF55_9HYPH</name>
<dbReference type="Proteomes" id="UP000596977">
    <property type="component" value="Unassembled WGS sequence"/>
</dbReference>
<protein>
    <submittedName>
        <fullName evidence="9">Transcriptional repressor</fullName>
    </submittedName>
</protein>
<feature type="binding site" evidence="7">
    <location>
        <position position="89"/>
    </location>
    <ligand>
        <name>Zn(2+)</name>
        <dbReference type="ChEBI" id="CHEBI:29105"/>
    </ligand>
</feature>
<dbReference type="InterPro" id="IPR043135">
    <property type="entry name" value="Fur_C"/>
</dbReference>
<comment type="cofactor">
    <cofactor evidence="8">
        <name>Mn(2+)</name>
        <dbReference type="ChEBI" id="CHEBI:29035"/>
    </cofactor>
    <cofactor evidence="8">
        <name>Fe(2+)</name>
        <dbReference type="ChEBI" id="CHEBI:29033"/>
    </cofactor>
    <text evidence="8">Binds 1 Mn(2+) or Fe(2+) ion per subunit.</text>
</comment>
<comment type="cofactor">
    <cofactor evidence="7">
        <name>Zn(2+)</name>
        <dbReference type="ChEBI" id="CHEBI:29105"/>
    </cofactor>
    <text evidence="7">Binds 1 zinc ion per subunit.</text>
</comment>
<keyword evidence="5" id="KW-0238">DNA-binding</keyword>
<comment type="caution">
    <text evidence="9">The sequence shown here is derived from an EMBL/GenBank/DDBJ whole genome shotgun (WGS) entry which is preliminary data.</text>
</comment>
<dbReference type="Gene3D" id="3.30.1490.190">
    <property type="match status" value="1"/>
</dbReference>
<keyword evidence="10" id="KW-1185">Reference proteome</keyword>
<dbReference type="PANTHER" id="PTHR33202:SF6">
    <property type="entry name" value="ZINC UPTAKE REGULATION PROTEIN"/>
    <property type="match status" value="1"/>
</dbReference>
<keyword evidence="4" id="KW-0805">Transcription regulation</keyword>
<evidence type="ECO:0000256" key="7">
    <source>
        <dbReference type="PIRSR" id="PIRSR602481-1"/>
    </source>
</evidence>
<dbReference type="GO" id="GO:0045892">
    <property type="term" value="P:negative regulation of DNA-templated transcription"/>
    <property type="evidence" value="ECO:0007669"/>
    <property type="project" value="TreeGrafter"/>
</dbReference>
<evidence type="ECO:0000256" key="6">
    <source>
        <dbReference type="ARBA" id="ARBA00023163"/>
    </source>
</evidence>
<keyword evidence="7" id="KW-0479">Metal-binding</keyword>
<dbReference type="InterPro" id="IPR002481">
    <property type="entry name" value="FUR"/>
</dbReference>
<dbReference type="GO" id="GO:1900376">
    <property type="term" value="P:regulation of secondary metabolite biosynthetic process"/>
    <property type="evidence" value="ECO:0007669"/>
    <property type="project" value="TreeGrafter"/>
</dbReference>
<dbReference type="GO" id="GO:0003700">
    <property type="term" value="F:DNA-binding transcription factor activity"/>
    <property type="evidence" value="ECO:0007669"/>
    <property type="project" value="InterPro"/>
</dbReference>
<sequence length="136" mass="15446">MLQTPKLTRNQELVFQVLSDTDVPLSAYAVLSRLDETGLRAPLQVYRALEKLMTYGLVHRIECLNAFVVCSHAGNDCNGVVAFAICDSCGHVTEFPEIAIERRLKRWSRDHSFRPEKLTVEMRGLCDECQSRDPHP</sequence>
<gene>
    <name evidence="9" type="primary">zur</name>
    <name evidence="9" type="ORF">GCM10011499_24920</name>
</gene>
<evidence type="ECO:0000256" key="1">
    <source>
        <dbReference type="ARBA" id="ARBA00007957"/>
    </source>
</evidence>
<dbReference type="InterPro" id="IPR036388">
    <property type="entry name" value="WH-like_DNA-bd_sf"/>
</dbReference>
<feature type="binding site" evidence="8">
    <location>
        <position position="101"/>
    </location>
    <ligand>
        <name>Fe cation</name>
        <dbReference type="ChEBI" id="CHEBI:24875"/>
    </ligand>
</feature>
<dbReference type="Gene3D" id="1.10.10.10">
    <property type="entry name" value="Winged helix-like DNA-binding domain superfamily/Winged helix DNA-binding domain"/>
    <property type="match status" value="1"/>
</dbReference>
<evidence type="ECO:0000256" key="4">
    <source>
        <dbReference type="ARBA" id="ARBA00023015"/>
    </source>
</evidence>
<reference evidence="9 10" key="1">
    <citation type="journal article" date="2014" name="Int. J. Syst. Evol. Microbiol.">
        <title>Complete genome sequence of Corynebacterium casei LMG S-19264T (=DSM 44701T), isolated from a smear-ripened cheese.</title>
        <authorList>
            <consortium name="US DOE Joint Genome Institute (JGI-PGF)"/>
            <person name="Walter F."/>
            <person name="Albersmeier A."/>
            <person name="Kalinowski J."/>
            <person name="Ruckert C."/>
        </authorList>
    </citation>
    <scope>NUCLEOTIDE SEQUENCE [LARGE SCALE GENOMIC DNA]</scope>
    <source>
        <strain evidence="9 10">CGMCC 1.15896</strain>
    </source>
</reference>
<evidence type="ECO:0000256" key="8">
    <source>
        <dbReference type="PIRSR" id="PIRSR602481-2"/>
    </source>
</evidence>
<dbReference type="GO" id="GO:0005829">
    <property type="term" value="C:cytosol"/>
    <property type="evidence" value="ECO:0007669"/>
    <property type="project" value="TreeGrafter"/>
</dbReference>
<accession>A0A916RF55</accession>
<feature type="binding site" evidence="7">
    <location>
        <position position="126"/>
    </location>
    <ligand>
        <name>Zn(2+)</name>
        <dbReference type="ChEBI" id="CHEBI:29105"/>
    </ligand>
</feature>
<dbReference type="Pfam" id="PF01475">
    <property type="entry name" value="FUR"/>
    <property type="match status" value="1"/>
</dbReference>
<dbReference type="SUPFAM" id="SSF46785">
    <property type="entry name" value="Winged helix' DNA-binding domain"/>
    <property type="match status" value="1"/>
</dbReference>
<comment type="similarity">
    <text evidence="1">Belongs to the Fur family.</text>
</comment>
<keyword evidence="3 7" id="KW-0862">Zinc</keyword>
<dbReference type="InterPro" id="IPR036390">
    <property type="entry name" value="WH_DNA-bd_sf"/>
</dbReference>
<dbReference type="EMBL" id="BMKB01000004">
    <property type="protein sequence ID" value="GGA53838.1"/>
    <property type="molecule type" value="Genomic_DNA"/>
</dbReference>
<evidence type="ECO:0000256" key="5">
    <source>
        <dbReference type="ARBA" id="ARBA00023125"/>
    </source>
</evidence>
<evidence type="ECO:0000313" key="9">
    <source>
        <dbReference type="EMBL" id="GGA53838.1"/>
    </source>
</evidence>